<comment type="caution">
    <text evidence="1">The sequence shown here is derived from an EMBL/GenBank/DDBJ whole genome shotgun (WGS) entry which is preliminary data.</text>
</comment>
<accession>A0A4S3KX61</accession>
<evidence type="ECO:0000313" key="1">
    <source>
        <dbReference type="EMBL" id="TCS99264.1"/>
    </source>
</evidence>
<dbReference type="AlphaFoldDB" id="A0A4S3KX61"/>
<evidence type="ECO:0000313" key="2">
    <source>
        <dbReference type="Proteomes" id="UP000294599"/>
    </source>
</evidence>
<keyword evidence="2" id="KW-1185">Reference proteome</keyword>
<gene>
    <name evidence="1" type="ORF">EDC25_106102</name>
</gene>
<dbReference type="EMBL" id="SMAF01000006">
    <property type="protein sequence ID" value="TCS99264.1"/>
    <property type="molecule type" value="Genomic_DNA"/>
</dbReference>
<protein>
    <submittedName>
        <fullName evidence="1">Uncharacterized protein</fullName>
    </submittedName>
</protein>
<organism evidence="1 2">
    <name type="scientific">Pseudofulvimonas gallinarii</name>
    <dbReference type="NCBI Taxonomy" id="634155"/>
    <lineage>
        <taxon>Bacteria</taxon>
        <taxon>Pseudomonadati</taxon>
        <taxon>Pseudomonadota</taxon>
        <taxon>Gammaproteobacteria</taxon>
        <taxon>Lysobacterales</taxon>
        <taxon>Rhodanobacteraceae</taxon>
        <taxon>Pseudofulvimonas</taxon>
    </lineage>
</organism>
<name>A0A4S3KX61_9GAMM</name>
<sequence length="170" mass="18977">MVPARMRSMAWSRTLALAGVATLIAALVIAALSVRGGYITDLPPPSGRETYAEVMPARVAGLDAQISAWPPDSTVLRGARARYGMQAKLEIVHAGSVAELDAYVEQQVRPRLADYARRIDGRVDGRWQLHGRGEGRLFAWQNDTWLFLIQAQSDEVFDEVVERFAYIRHR</sequence>
<reference evidence="1 2" key="1">
    <citation type="submission" date="2019-03" db="EMBL/GenBank/DDBJ databases">
        <title>Genomic Encyclopedia of Type Strains, Phase IV (KMG-IV): sequencing the most valuable type-strain genomes for metagenomic binning, comparative biology and taxonomic classification.</title>
        <authorList>
            <person name="Goeker M."/>
        </authorList>
    </citation>
    <scope>NUCLEOTIDE SEQUENCE [LARGE SCALE GENOMIC DNA]</scope>
    <source>
        <strain evidence="1 2">DSM 21944</strain>
    </source>
</reference>
<dbReference type="Proteomes" id="UP000294599">
    <property type="component" value="Unassembled WGS sequence"/>
</dbReference>
<proteinExistence type="predicted"/>